<feature type="domain" description="Leucine-binding protein" evidence="2">
    <location>
        <begin position="43"/>
        <end position="369"/>
    </location>
</feature>
<comment type="caution">
    <text evidence="3">The sequence shown here is derived from an EMBL/GenBank/DDBJ whole genome shotgun (WGS) entry which is preliminary data.</text>
</comment>
<organism evidence="3 4">
    <name type="scientific">Halobacterium bonnevillei</name>
    <dbReference type="NCBI Taxonomy" id="2692200"/>
    <lineage>
        <taxon>Archaea</taxon>
        <taxon>Methanobacteriati</taxon>
        <taxon>Methanobacteriota</taxon>
        <taxon>Stenosarchaea group</taxon>
        <taxon>Halobacteria</taxon>
        <taxon>Halobacteriales</taxon>
        <taxon>Halobacteriaceae</taxon>
        <taxon>Halobacterium</taxon>
    </lineage>
</organism>
<dbReference type="Pfam" id="PF13458">
    <property type="entry name" value="Peripla_BP_6"/>
    <property type="match status" value="1"/>
</dbReference>
<keyword evidence="1" id="KW-0732">Signal</keyword>
<dbReference type="Gene3D" id="3.40.50.2300">
    <property type="match status" value="2"/>
</dbReference>
<dbReference type="InterPro" id="IPR028082">
    <property type="entry name" value="Peripla_BP_I"/>
</dbReference>
<dbReference type="InterPro" id="IPR028081">
    <property type="entry name" value="Leu-bd"/>
</dbReference>
<evidence type="ECO:0000259" key="2">
    <source>
        <dbReference type="Pfam" id="PF13458"/>
    </source>
</evidence>
<dbReference type="AlphaFoldDB" id="A0A6B0SK12"/>
<proteinExistence type="predicted"/>
<dbReference type="SUPFAM" id="SSF53822">
    <property type="entry name" value="Periplasmic binding protein-like I"/>
    <property type="match status" value="1"/>
</dbReference>
<evidence type="ECO:0000313" key="4">
    <source>
        <dbReference type="Proteomes" id="UP000471521"/>
    </source>
</evidence>
<evidence type="ECO:0000256" key="1">
    <source>
        <dbReference type="ARBA" id="ARBA00022729"/>
    </source>
</evidence>
<reference evidence="3 4" key="1">
    <citation type="submission" date="2019-12" db="EMBL/GenBank/DDBJ databases">
        <title>Isolation and characterization of three novel carbon monoxide-oxidizing members of Halobacteria from salione crusts and soils.</title>
        <authorList>
            <person name="Myers M.R."/>
            <person name="King G.M."/>
        </authorList>
    </citation>
    <scope>NUCLEOTIDE SEQUENCE [LARGE SCALE GENOMIC DNA]</scope>
    <source>
        <strain evidence="3 4">PCN9</strain>
    </source>
</reference>
<keyword evidence="4" id="KW-1185">Reference proteome</keyword>
<dbReference type="EMBL" id="WUUU01000018">
    <property type="protein sequence ID" value="MXR19863.1"/>
    <property type="molecule type" value="Genomic_DNA"/>
</dbReference>
<dbReference type="RefSeq" id="WP_159525431.1">
    <property type="nucleotide sequence ID" value="NZ_WUUU01000018.1"/>
</dbReference>
<dbReference type="PANTHER" id="PTHR30483:SF6">
    <property type="entry name" value="PERIPLASMIC BINDING PROTEIN OF ABC TRANSPORTER FOR NATURAL AMINO ACIDS"/>
    <property type="match status" value="1"/>
</dbReference>
<protein>
    <submittedName>
        <fullName evidence="3">ABC transporter substrate-binding protein</fullName>
    </submittedName>
</protein>
<sequence>MDTSDTGRTRRSYLKATGAASAISLTGLSGCTAFGGGDGGSDTVVIGAAVPETGRLSSVGNEMLRGYELGVEMINENGGIDGQEVELVVRDDESDPTLLRQQLQEITSNHDVDVIWGSFSSPLVMAGSAYAEEQGIPFLAVATCFEKPLRDGSKEWTYTPFPKTRDVTRATRGLLELIPESERPQRVGIWEENSGWGEEMAEAWDTKLSEAGYDVVMRESYNAGNQDFSTLISQSDSAGVEALVACPQPPDGITAMTQLRESGYMPEFVEFVRASDPQAWWSALNEAGNYVTMCPGWAPGMTGNGNEELLNAYDEAHGGTPRVMVGVGYNLAQTTEQAIAGADEVAPEGIRSTLDDEEFNTVIGDFGFDEYGMPEQGQLSAASAQWWNGEQRLVYPQTDSAADLQFPIE</sequence>
<dbReference type="CDD" id="cd06338">
    <property type="entry name" value="PBP1_ABC_ligand_binding-like"/>
    <property type="match status" value="1"/>
</dbReference>
<gene>
    <name evidence="3" type="ORF">GRX66_04330</name>
</gene>
<dbReference type="OrthoDB" id="200499at2157"/>
<accession>A0A6B0SK12</accession>
<name>A0A6B0SK12_9EURY</name>
<dbReference type="PANTHER" id="PTHR30483">
    <property type="entry name" value="LEUCINE-SPECIFIC-BINDING PROTEIN"/>
    <property type="match status" value="1"/>
</dbReference>
<dbReference type="InterPro" id="IPR051010">
    <property type="entry name" value="BCAA_transport"/>
</dbReference>
<dbReference type="Proteomes" id="UP000471521">
    <property type="component" value="Unassembled WGS sequence"/>
</dbReference>
<evidence type="ECO:0000313" key="3">
    <source>
        <dbReference type="EMBL" id="MXR19863.1"/>
    </source>
</evidence>